<evidence type="ECO:0000313" key="5">
    <source>
        <dbReference type="EMBL" id="GEK43356.1"/>
    </source>
</evidence>
<dbReference type="InterPro" id="IPR000523">
    <property type="entry name" value="Mg_chelatse_chII-like_cat_dom"/>
</dbReference>
<keyword evidence="2" id="KW-0547">Nucleotide-binding</keyword>
<dbReference type="Pfam" id="PF13335">
    <property type="entry name" value="Mg_chelatase_C"/>
    <property type="match status" value="1"/>
</dbReference>
<dbReference type="InterPro" id="IPR045006">
    <property type="entry name" value="CHLI-like"/>
</dbReference>
<dbReference type="Pfam" id="PF01078">
    <property type="entry name" value="Mg_chelatase"/>
    <property type="match status" value="1"/>
</dbReference>
<keyword evidence="5" id="KW-0378">Hydrolase</keyword>
<dbReference type="InterPro" id="IPR004482">
    <property type="entry name" value="Mg_chelat-rel"/>
</dbReference>
<dbReference type="GO" id="GO:0008233">
    <property type="term" value="F:peptidase activity"/>
    <property type="evidence" value="ECO:0007669"/>
    <property type="project" value="UniProtKB-KW"/>
</dbReference>
<dbReference type="InterPro" id="IPR003593">
    <property type="entry name" value="AAA+_ATPase"/>
</dbReference>
<evidence type="ECO:0000256" key="3">
    <source>
        <dbReference type="ARBA" id="ARBA00022840"/>
    </source>
</evidence>
<dbReference type="InterPro" id="IPR001208">
    <property type="entry name" value="MCM_dom"/>
</dbReference>
<keyword evidence="5" id="KW-0645">Protease</keyword>
<dbReference type="InterPro" id="IPR020568">
    <property type="entry name" value="Ribosomal_Su5_D2-typ_SF"/>
</dbReference>
<name>A0AAV3WCS5_ACIJO</name>
<evidence type="ECO:0000256" key="2">
    <source>
        <dbReference type="ARBA" id="ARBA00022741"/>
    </source>
</evidence>
<accession>A0AAV3WCS5</accession>
<dbReference type="Proteomes" id="UP000321274">
    <property type="component" value="Unassembled WGS sequence"/>
</dbReference>
<protein>
    <submittedName>
        <fullName evidence="5">ATP-dependent protease</fullName>
    </submittedName>
</protein>
<evidence type="ECO:0000259" key="4">
    <source>
        <dbReference type="SMART" id="SM00382"/>
    </source>
</evidence>
<dbReference type="GO" id="GO:0006508">
    <property type="term" value="P:proteolysis"/>
    <property type="evidence" value="ECO:0007669"/>
    <property type="project" value="UniProtKB-KW"/>
</dbReference>
<dbReference type="Gene3D" id="3.30.230.10">
    <property type="match status" value="1"/>
</dbReference>
<dbReference type="GO" id="GO:0003677">
    <property type="term" value="F:DNA binding"/>
    <property type="evidence" value="ECO:0007669"/>
    <property type="project" value="InterPro"/>
</dbReference>
<reference evidence="5 6" key="1">
    <citation type="submission" date="2019-07" db="EMBL/GenBank/DDBJ databases">
        <title>Whole genome shotgun sequence of Acinetobacter johnsonii NBRC 102197.</title>
        <authorList>
            <person name="Hosoyama A."/>
            <person name="Uohara A."/>
            <person name="Ohji S."/>
            <person name="Ichikawa N."/>
        </authorList>
    </citation>
    <scope>NUCLEOTIDE SEQUENCE [LARGE SCALE GENOMIC DNA]</scope>
    <source>
        <strain evidence="5 6">NBRC 102197</strain>
    </source>
</reference>
<evidence type="ECO:0000256" key="1">
    <source>
        <dbReference type="ARBA" id="ARBA00006354"/>
    </source>
</evidence>
<comment type="similarity">
    <text evidence="1">Belongs to the Mg-chelatase subunits D/I family. ComM subfamily.</text>
</comment>
<dbReference type="PRINTS" id="PR01657">
    <property type="entry name" value="MCMFAMILY"/>
</dbReference>
<keyword evidence="3" id="KW-0067">ATP-binding</keyword>
<dbReference type="InterPro" id="IPR027417">
    <property type="entry name" value="P-loop_NTPase"/>
</dbReference>
<dbReference type="Gene3D" id="3.40.50.300">
    <property type="entry name" value="P-loop containing nucleotide triphosphate hydrolases"/>
    <property type="match status" value="1"/>
</dbReference>
<dbReference type="PANTHER" id="PTHR32039:SF7">
    <property type="entry name" value="COMPETENCE PROTEIN COMM"/>
    <property type="match status" value="1"/>
</dbReference>
<dbReference type="InterPro" id="IPR014721">
    <property type="entry name" value="Ribsml_uS5_D2-typ_fold_subgr"/>
</dbReference>
<organism evidence="5 6">
    <name type="scientific">Acinetobacter johnsonii</name>
    <dbReference type="NCBI Taxonomy" id="40214"/>
    <lineage>
        <taxon>Bacteria</taxon>
        <taxon>Pseudomonadati</taxon>
        <taxon>Pseudomonadota</taxon>
        <taxon>Gammaproteobacteria</taxon>
        <taxon>Moraxellales</taxon>
        <taxon>Moraxellaceae</taxon>
        <taxon>Acinetobacter</taxon>
    </lineage>
</organism>
<dbReference type="SMART" id="SM00382">
    <property type="entry name" value="AAA"/>
    <property type="match status" value="1"/>
</dbReference>
<evidence type="ECO:0000313" key="6">
    <source>
        <dbReference type="Proteomes" id="UP000321274"/>
    </source>
</evidence>
<dbReference type="NCBIfam" id="NF007365">
    <property type="entry name" value="PRK09862.1"/>
    <property type="match status" value="1"/>
</dbReference>
<dbReference type="InterPro" id="IPR025158">
    <property type="entry name" value="Mg_chelat-rel_C"/>
</dbReference>
<proteinExistence type="inferred from homology"/>
<comment type="caution">
    <text evidence="5">The sequence shown here is derived from an EMBL/GenBank/DDBJ whole genome shotgun (WGS) entry which is preliminary data.</text>
</comment>
<gene>
    <name evidence="5" type="primary">yifB</name>
    <name evidence="5" type="ORF">AJO04nite_06140</name>
</gene>
<dbReference type="GO" id="GO:0005524">
    <property type="term" value="F:ATP binding"/>
    <property type="evidence" value="ECO:0007669"/>
    <property type="project" value="UniProtKB-KW"/>
</dbReference>
<dbReference type="NCBIfam" id="TIGR00368">
    <property type="entry name" value="YifB family Mg chelatase-like AAA ATPase"/>
    <property type="match status" value="1"/>
</dbReference>
<dbReference type="AlphaFoldDB" id="A0AAV3WCS5"/>
<dbReference type="Pfam" id="PF13541">
    <property type="entry name" value="ChlI"/>
    <property type="match status" value="1"/>
</dbReference>
<feature type="domain" description="AAA+ ATPase" evidence="4">
    <location>
        <begin position="214"/>
        <end position="393"/>
    </location>
</feature>
<dbReference type="PANTHER" id="PTHR32039">
    <property type="entry name" value="MAGNESIUM-CHELATASE SUBUNIT CHLI"/>
    <property type="match status" value="1"/>
</dbReference>
<sequence>MEQKMSFSKIYTRALLGLHAPSVEVEVHLSQGLPSLTIVGLPEAAVRESKDRVRSAIINSGFQFPTKRLTINLAPADLPKDSSRLDLPIALGILIASGQLPEHGTENFEFIGELALDGQLRPISGTLSIAIACQQAGHQLILPEANAQEASQLPNFQVFAAQHLKQVCEHLSQNHLIQQFQPTALKASQHYKFDLADVKGQLRPRRALEIAAAGGHSLLFKGPPGTGKTLLASRLASILPPLNTQENLEVASIYSVANHQHPFGQRPFRAPHHTASAVALVGGGSQPKPGEITLAHKGVLFLDELPEFDRKVLEVLRQPIEAKEIVISRASRQITFPANFQLIAAMNPCPCGYAFNQDSRCQCSAEAIKRYQNRISGPLLDRIDLHIDVPPLHASELQDTQVVEDSATVRERVIQAYQWQMQRQACLNMALSPKQLEQFAPLDEQAALIFEKAQQRLNLSARGYHRILRVARTIADLAQSEQIQTGHLTEALSYRGQHH</sequence>
<dbReference type="CDD" id="cd00009">
    <property type="entry name" value="AAA"/>
    <property type="match status" value="1"/>
</dbReference>
<dbReference type="EMBL" id="BJUJ01000009">
    <property type="protein sequence ID" value="GEK43356.1"/>
    <property type="molecule type" value="Genomic_DNA"/>
</dbReference>
<dbReference type="SUPFAM" id="SSF52540">
    <property type="entry name" value="P-loop containing nucleoside triphosphate hydrolases"/>
    <property type="match status" value="1"/>
</dbReference>
<dbReference type="SUPFAM" id="SSF54211">
    <property type="entry name" value="Ribosomal protein S5 domain 2-like"/>
    <property type="match status" value="1"/>
</dbReference>